<accession>D7LNL5</accession>
<evidence type="ECO:0000313" key="1">
    <source>
        <dbReference type="EMBL" id="EFH53645.1"/>
    </source>
</evidence>
<dbReference type="AlphaFoldDB" id="D7LNL5"/>
<reference evidence="2" key="1">
    <citation type="journal article" date="2011" name="Nat. Genet.">
        <title>The Arabidopsis lyrata genome sequence and the basis of rapid genome size change.</title>
        <authorList>
            <person name="Hu T.T."/>
            <person name="Pattyn P."/>
            <person name="Bakker E.G."/>
            <person name="Cao J."/>
            <person name="Cheng J.-F."/>
            <person name="Clark R.M."/>
            <person name="Fahlgren N."/>
            <person name="Fawcett J.A."/>
            <person name="Grimwood J."/>
            <person name="Gundlach H."/>
            <person name="Haberer G."/>
            <person name="Hollister J.D."/>
            <person name="Ossowski S."/>
            <person name="Ottilar R.P."/>
            <person name="Salamov A.A."/>
            <person name="Schneeberger K."/>
            <person name="Spannagl M."/>
            <person name="Wang X."/>
            <person name="Yang L."/>
            <person name="Nasrallah M.E."/>
            <person name="Bergelson J."/>
            <person name="Carrington J.C."/>
            <person name="Gaut B.S."/>
            <person name="Schmutz J."/>
            <person name="Mayer K.F.X."/>
            <person name="Van de Peer Y."/>
            <person name="Grigoriev I.V."/>
            <person name="Nordborg M."/>
            <person name="Weigel D."/>
            <person name="Guo Y.-L."/>
        </authorList>
    </citation>
    <scope>NUCLEOTIDE SEQUENCE [LARGE SCALE GENOMIC DNA]</scope>
    <source>
        <strain evidence="2">cv. MN47</strain>
    </source>
</reference>
<dbReference type="Proteomes" id="UP000008694">
    <property type="component" value="Unassembled WGS sequence"/>
</dbReference>
<sequence length="94" mass="10779">MKSKANCGELLTSESSIRRHHHLHGCIARSAPLIQQIGNLLISRAEELKNQANEAFKDLEFNGRIDEPHVKRRSRTLFGILWLVLMALMKVFRS</sequence>
<organism evidence="2">
    <name type="scientific">Arabidopsis lyrata subsp. lyrata</name>
    <name type="common">Lyre-leaved rock-cress</name>
    <dbReference type="NCBI Taxonomy" id="81972"/>
    <lineage>
        <taxon>Eukaryota</taxon>
        <taxon>Viridiplantae</taxon>
        <taxon>Streptophyta</taxon>
        <taxon>Embryophyta</taxon>
        <taxon>Tracheophyta</taxon>
        <taxon>Spermatophyta</taxon>
        <taxon>Magnoliopsida</taxon>
        <taxon>eudicotyledons</taxon>
        <taxon>Gunneridae</taxon>
        <taxon>Pentapetalae</taxon>
        <taxon>rosids</taxon>
        <taxon>malvids</taxon>
        <taxon>Brassicales</taxon>
        <taxon>Brassicaceae</taxon>
        <taxon>Camelineae</taxon>
        <taxon>Arabidopsis</taxon>
    </lineage>
</organism>
<evidence type="ECO:0000313" key="2">
    <source>
        <dbReference type="Proteomes" id="UP000008694"/>
    </source>
</evidence>
<proteinExistence type="predicted"/>
<gene>
    <name evidence="1" type="ORF">ARALYDRAFT_665230</name>
</gene>
<name>D7LNL5_ARALL</name>
<dbReference type="HOGENOM" id="CLU_2389202_0_0_1"/>
<keyword evidence="2" id="KW-1185">Reference proteome</keyword>
<protein>
    <submittedName>
        <fullName evidence="1">Predicted protein</fullName>
    </submittedName>
</protein>
<dbReference type="Gramene" id="Al_scaffold_0005_1265">
    <property type="protein sequence ID" value="Al_scaffold_0005_1265"/>
    <property type="gene ID" value="Al_scaffold_0005_1265"/>
</dbReference>
<dbReference type="EMBL" id="GL348717">
    <property type="protein sequence ID" value="EFH53645.1"/>
    <property type="molecule type" value="Genomic_DNA"/>
</dbReference>